<evidence type="ECO:0008006" key="4">
    <source>
        <dbReference type="Google" id="ProtNLM"/>
    </source>
</evidence>
<accession>A0ABQ1E4Y0</accession>
<name>A0ABQ1E4Y0_9CLOT</name>
<dbReference type="RefSeq" id="WP_206867803.1">
    <property type="nucleotide sequence ID" value="NZ_BMBA01000001.1"/>
</dbReference>
<evidence type="ECO:0000256" key="1">
    <source>
        <dbReference type="SAM" id="SignalP"/>
    </source>
</evidence>
<sequence length="149" mass="16081">MMIKRKALKKVLASGVLTLLSVGVFQPVFASAATTYSNQDFTAYTCPVGGITSSGVAPTPYTTCAVHPSNKSNPYSAPIFPFGTVIKTTKALNLPGYGSKSSFVVQDKGDLAFQKSQYWVDIFFDYENNPNAITNAINFGNQKISYTVN</sequence>
<feature type="signal peptide" evidence="1">
    <location>
        <begin position="1"/>
        <end position="32"/>
    </location>
</feature>
<gene>
    <name evidence="2" type="ORF">CSC2_03190</name>
</gene>
<organism evidence="2 3">
    <name type="scientific">Clostridium zeae</name>
    <dbReference type="NCBI Taxonomy" id="2759022"/>
    <lineage>
        <taxon>Bacteria</taxon>
        <taxon>Bacillati</taxon>
        <taxon>Bacillota</taxon>
        <taxon>Clostridia</taxon>
        <taxon>Eubacteriales</taxon>
        <taxon>Clostridiaceae</taxon>
        <taxon>Clostridium</taxon>
    </lineage>
</organism>
<evidence type="ECO:0000313" key="3">
    <source>
        <dbReference type="Proteomes" id="UP000663802"/>
    </source>
</evidence>
<keyword evidence="1" id="KW-0732">Signal</keyword>
<reference evidence="2 3" key="1">
    <citation type="journal article" date="2021" name="Int. J. Syst. Evol. Microbiol.">
        <title>Clostridium zeae sp. nov., isolated from corn silage.</title>
        <authorList>
            <person name="Kobayashi H."/>
            <person name="Tanizawa Y."/>
            <person name="Yagura M."/>
            <person name="Sakamoto M."/>
            <person name="Ohkuma M."/>
            <person name="Tohno M."/>
        </authorList>
    </citation>
    <scope>NUCLEOTIDE SEQUENCE [LARGE SCALE GENOMIC DNA]</scope>
    <source>
        <strain evidence="2 3">CSC2</strain>
    </source>
</reference>
<dbReference type="EMBL" id="BMBA01000001">
    <property type="protein sequence ID" value="GFZ29793.1"/>
    <property type="molecule type" value="Genomic_DNA"/>
</dbReference>
<keyword evidence="3" id="KW-1185">Reference proteome</keyword>
<evidence type="ECO:0000313" key="2">
    <source>
        <dbReference type="EMBL" id="GFZ29793.1"/>
    </source>
</evidence>
<protein>
    <recommendedName>
        <fullName evidence="4">3D domain-containing protein</fullName>
    </recommendedName>
</protein>
<proteinExistence type="predicted"/>
<dbReference type="Proteomes" id="UP000663802">
    <property type="component" value="Unassembled WGS sequence"/>
</dbReference>
<feature type="chain" id="PRO_5045397727" description="3D domain-containing protein" evidence="1">
    <location>
        <begin position="33"/>
        <end position="149"/>
    </location>
</feature>
<comment type="caution">
    <text evidence="2">The sequence shown here is derived from an EMBL/GenBank/DDBJ whole genome shotgun (WGS) entry which is preliminary data.</text>
</comment>